<dbReference type="CDD" id="cd00167">
    <property type="entry name" value="SANT"/>
    <property type="match status" value="1"/>
</dbReference>
<evidence type="ECO:0000259" key="3">
    <source>
        <dbReference type="PROSITE" id="PS51294"/>
    </source>
</evidence>
<dbReference type="Gene3D" id="1.10.10.60">
    <property type="entry name" value="Homeodomain-like"/>
    <property type="match status" value="1"/>
</dbReference>
<keyword evidence="5" id="KW-1185">Reference proteome</keyword>
<protein>
    <submittedName>
        <fullName evidence="4">Uncharacterized protein</fullName>
    </submittedName>
</protein>
<dbReference type="InterPro" id="IPR009057">
    <property type="entry name" value="Homeodomain-like_sf"/>
</dbReference>
<dbReference type="PROSITE" id="PS51294">
    <property type="entry name" value="HTH_MYB"/>
    <property type="match status" value="1"/>
</dbReference>
<dbReference type="SUPFAM" id="SSF46689">
    <property type="entry name" value="Homeodomain-like"/>
    <property type="match status" value="1"/>
</dbReference>
<dbReference type="Proteomes" id="UP001301350">
    <property type="component" value="Unassembled WGS sequence"/>
</dbReference>
<proteinExistence type="predicted"/>
<feature type="region of interest" description="Disordered" evidence="1">
    <location>
        <begin position="1"/>
        <end position="48"/>
    </location>
</feature>
<evidence type="ECO:0000259" key="2">
    <source>
        <dbReference type="PROSITE" id="PS50090"/>
    </source>
</evidence>
<comment type="caution">
    <text evidence="4">The sequence shown here is derived from an EMBL/GenBank/DDBJ whole genome shotgun (WGS) entry which is preliminary data.</text>
</comment>
<name>A0AAV9INV5_CYACA</name>
<feature type="domain" description="HTH myb-type" evidence="3">
    <location>
        <begin position="191"/>
        <end position="245"/>
    </location>
</feature>
<organism evidence="4 5">
    <name type="scientific">Cyanidium caldarium</name>
    <name type="common">Red alga</name>
    <dbReference type="NCBI Taxonomy" id="2771"/>
    <lineage>
        <taxon>Eukaryota</taxon>
        <taxon>Rhodophyta</taxon>
        <taxon>Bangiophyceae</taxon>
        <taxon>Cyanidiales</taxon>
        <taxon>Cyanidiaceae</taxon>
        <taxon>Cyanidium</taxon>
    </lineage>
</organism>
<feature type="domain" description="Myb-like" evidence="2">
    <location>
        <begin position="191"/>
        <end position="241"/>
    </location>
</feature>
<evidence type="ECO:0000256" key="1">
    <source>
        <dbReference type="SAM" id="MobiDB-lite"/>
    </source>
</evidence>
<dbReference type="PROSITE" id="PS50090">
    <property type="entry name" value="MYB_LIKE"/>
    <property type="match status" value="1"/>
</dbReference>
<dbReference type="InterPro" id="IPR017930">
    <property type="entry name" value="Myb_dom"/>
</dbReference>
<dbReference type="EMBL" id="JANCYW010000001">
    <property type="protein sequence ID" value="KAK4534014.1"/>
    <property type="molecule type" value="Genomic_DNA"/>
</dbReference>
<dbReference type="Pfam" id="PF00249">
    <property type="entry name" value="Myb_DNA-binding"/>
    <property type="match status" value="1"/>
</dbReference>
<accession>A0AAV9INV5</accession>
<dbReference type="AlphaFoldDB" id="A0AAV9INV5"/>
<feature type="region of interest" description="Disordered" evidence="1">
    <location>
        <begin position="253"/>
        <end position="272"/>
    </location>
</feature>
<reference evidence="4 5" key="1">
    <citation type="submission" date="2022-07" db="EMBL/GenBank/DDBJ databases">
        <title>Genome-wide signatures of adaptation to extreme environments.</title>
        <authorList>
            <person name="Cho C.H."/>
            <person name="Yoon H.S."/>
        </authorList>
    </citation>
    <scope>NUCLEOTIDE SEQUENCE [LARGE SCALE GENOMIC DNA]</scope>
    <source>
        <strain evidence="4 5">DBV 063 E5</strain>
    </source>
</reference>
<evidence type="ECO:0000313" key="4">
    <source>
        <dbReference type="EMBL" id="KAK4534014.1"/>
    </source>
</evidence>
<dbReference type="SMART" id="SM00717">
    <property type="entry name" value="SANT"/>
    <property type="match status" value="1"/>
</dbReference>
<sequence>MATRSATGVAMPRAADMNHHPGNALPTAHAQAHFGTPPRNTLPQYPSARLPSIPLGSLAAAAAAAATAGNIHAKPLPSSPLSMASVFVPDVVALLHENQALRARVALLEARLSELGVAANSSPASAVHYRYPLPTATPTKGDHTAWNNRHTPSTAHCVPRSLYASASEAEELQTSSPSADPTVQAEARLARKRRRFSVWSDEEERIFLAAYQQCGCKWKRIQRWLPRKTRQQIQSHGAYLIRQGLISKFNSRRWTKQRTSGAGSKNAREDRS</sequence>
<dbReference type="InterPro" id="IPR001005">
    <property type="entry name" value="SANT/Myb"/>
</dbReference>
<evidence type="ECO:0000313" key="5">
    <source>
        <dbReference type="Proteomes" id="UP001301350"/>
    </source>
</evidence>
<gene>
    <name evidence="4" type="ORF">CDCA_CDCA01G0039</name>
</gene>